<dbReference type="RefSeq" id="WP_128535600.1">
    <property type="nucleotide sequence ID" value="NZ_SBIW01000009.1"/>
</dbReference>
<comment type="caution">
    <text evidence="5">The sequence shown here is derived from an EMBL/GenBank/DDBJ whole genome shotgun (WGS) entry which is preliminary data.</text>
</comment>
<proteinExistence type="predicted"/>
<keyword evidence="2" id="KW-0233">DNA recombination</keyword>
<reference evidence="5 6" key="1">
    <citation type="submission" date="2019-01" db="EMBL/GenBank/DDBJ databases">
        <title>Mucilaginibacter antarcticum sp. nov., isolated from antarctic soil.</title>
        <authorList>
            <person name="Yan Y.-Q."/>
            <person name="Du Z.-J."/>
        </authorList>
    </citation>
    <scope>NUCLEOTIDE SEQUENCE [LARGE SCALE GENOMIC DNA]</scope>
    <source>
        <strain evidence="5 6">F01003</strain>
    </source>
</reference>
<evidence type="ECO:0000313" key="5">
    <source>
        <dbReference type="EMBL" id="RWY48553.1"/>
    </source>
</evidence>
<dbReference type="PANTHER" id="PTHR30461">
    <property type="entry name" value="DNA-INVERTASE FROM LAMBDOID PROPHAGE"/>
    <property type="match status" value="1"/>
</dbReference>
<keyword evidence="3" id="KW-0175">Coiled coil</keyword>
<dbReference type="AlphaFoldDB" id="A0A3S3UUL0"/>
<dbReference type="PANTHER" id="PTHR30461:SF2">
    <property type="entry name" value="SERINE RECOMBINASE PINE-RELATED"/>
    <property type="match status" value="1"/>
</dbReference>
<dbReference type="InterPro" id="IPR011109">
    <property type="entry name" value="DNA_bind_recombinase_dom"/>
</dbReference>
<evidence type="ECO:0000259" key="4">
    <source>
        <dbReference type="PROSITE" id="PS51737"/>
    </source>
</evidence>
<dbReference type="InterPro" id="IPR038109">
    <property type="entry name" value="DNA_bind_recomb_sf"/>
</dbReference>
<organism evidence="5 6">
    <name type="scientific">Mucilaginibacter gilvus</name>
    <dbReference type="NCBI Taxonomy" id="2305909"/>
    <lineage>
        <taxon>Bacteria</taxon>
        <taxon>Pseudomonadati</taxon>
        <taxon>Bacteroidota</taxon>
        <taxon>Sphingobacteriia</taxon>
        <taxon>Sphingobacteriales</taxon>
        <taxon>Sphingobacteriaceae</taxon>
        <taxon>Mucilaginibacter</taxon>
    </lineage>
</organism>
<dbReference type="EMBL" id="SBIW01000009">
    <property type="protein sequence ID" value="RWY48553.1"/>
    <property type="molecule type" value="Genomic_DNA"/>
</dbReference>
<accession>A0A3S3UUL0</accession>
<dbReference type="Pfam" id="PF07508">
    <property type="entry name" value="Recombinase"/>
    <property type="match status" value="1"/>
</dbReference>
<name>A0A3S3UUL0_9SPHI</name>
<dbReference type="InterPro" id="IPR050639">
    <property type="entry name" value="SSR_resolvase"/>
</dbReference>
<dbReference type="OrthoDB" id="9815006at2"/>
<sequence length="247" mass="28504">MLLQGNWPTKPPLGYNSVNVNGKRTIVINAKGKILRQAFLWKAQENLTCKAIRQRLASNGIALCHQRVADILRNPFYCGLIVHRMLDGAILPGNHEGIISKELFLQVNGILAETTHGYSIKEENDRIPLKRFLHCDKCSQPLRGYIVKKKNIYYYKCSTIGCRTNRNANVLHQRFVEILEWFVLDFPVDVLHLIKQQAIVNFNQYSRGYVEQQTVVKQNYMELQKKIVRLEERLIGEEIRANSITGI</sequence>
<dbReference type="Gene3D" id="3.90.1750.20">
    <property type="entry name" value="Putative Large Serine Recombinase, Chain B, Domain 2"/>
    <property type="match status" value="1"/>
</dbReference>
<gene>
    <name evidence="5" type="ORF">EPL05_19090</name>
</gene>
<dbReference type="GO" id="GO:0003677">
    <property type="term" value="F:DNA binding"/>
    <property type="evidence" value="ECO:0007669"/>
    <property type="project" value="UniProtKB-KW"/>
</dbReference>
<dbReference type="GO" id="GO:0000150">
    <property type="term" value="F:DNA strand exchange activity"/>
    <property type="evidence" value="ECO:0007669"/>
    <property type="project" value="InterPro"/>
</dbReference>
<dbReference type="Proteomes" id="UP000286701">
    <property type="component" value="Unassembled WGS sequence"/>
</dbReference>
<evidence type="ECO:0000313" key="6">
    <source>
        <dbReference type="Proteomes" id="UP000286701"/>
    </source>
</evidence>
<protein>
    <recommendedName>
        <fullName evidence="4">Recombinase domain-containing protein</fullName>
    </recommendedName>
</protein>
<keyword evidence="6" id="KW-1185">Reference proteome</keyword>
<feature type="coiled-coil region" evidence="3">
    <location>
        <begin position="213"/>
        <end position="240"/>
    </location>
</feature>
<evidence type="ECO:0000256" key="1">
    <source>
        <dbReference type="ARBA" id="ARBA00023125"/>
    </source>
</evidence>
<feature type="domain" description="Recombinase" evidence="4">
    <location>
        <begin position="12"/>
        <end position="117"/>
    </location>
</feature>
<evidence type="ECO:0000256" key="3">
    <source>
        <dbReference type="SAM" id="Coils"/>
    </source>
</evidence>
<keyword evidence="1" id="KW-0238">DNA-binding</keyword>
<dbReference type="PROSITE" id="PS51737">
    <property type="entry name" value="RECOMBINASE_DNA_BIND"/>
    <property type="match status" value="1"/>
</dbReference>
<evidence type="ECO:0000256" key="2">
    <source>
        <dbReference type="ARBA" id="ARBA00023172"/>
    </source>
</evidence>